<dbReference type="GO" id="GO:0016779">
    <property type="term" value="F:nucleotidyltransferase activity"/>
    <property type="evidence" value="ECO:0007669"/>
    <property type="project" value="UniProtKB-KW"/>
</dbReference>
<dbReference type="SUPFAM" id="SSF53448">
    <property type="entry name" value="Nucleotide-diphospho-sugar transferases"/>
    <property type="match status" value="1"/>
</dbReference>
<accession>A0A0C1KEU6</accession>
<organism evidence="3 4">
    <name type="scientific">Streptococcus constellatus</name>
    <dbReference type="NCBI Taxonomy" id="76860"/>
    <lineage>
        <taxon>Bacteria</taxon>
        <taxon>Bacillati</taxon>
        <taxon>Bacillota</taxon>
        <taxon>Bacilli</taxon>
        <taxon>Lactobacillales</taxon>
        <taxon>Streptococcaceae</taxon>
        <taxon>Streptococcus</taxon>
        <taxon>Streptococcus anginosus group</taxon>
    </lineage>
</organism>
<dbReference type="CDD" id="cd02523">
    <property type="entry name" value="PC_cytidylyltransferase"/>
    <property type="match status" value="1"/>
</dbReference>
<reference evidence="3 4" key="1">
    <citation type="submission" date="2014-12" db="EMBL/GenBank/DDBJ databases">
        <title>Partial genome sequence of Streptococcus constellatus KCOM 1650 (= ChDC B144).</title>
        <authorList>
            <person name="Kook J.-K."/>
            <person name="Park S.-N."/>
            <person name="Lim Y.K."/>
            <person name="Jo E."/>
        </authorList>
    </citation>
    <scope>NUCLEOTIDE SEQUENCE [LARGE SCALE GENOMIC DNA]</scope>
    <source>
        <strain evidence="3 4">KCOM 1650</strain>
    </source>
</reference>
<dbReference type="InterPro" id="IPR050065">
    <property type="entry name" value="GlmU-like"/>
</dbReference>
<dbReference type="PANTHER" id="PTHR43584:SF5">
    <property type="entry name" value="PROTEIN LICC"/>
    <property type="match status" value="1"/>
</dbReference>
<sequence length="234" mass="27044">MRAIILAAGMGTRLRPITLTTPKSLIKIGNETLIERQIHFLREKGIDEIIIVTGHLAEKFEFLKDKYQVTLVHNDKYAIYNNFYTMYLVKQYLSNTYVIDADNYLVDNFLSNNLETSTYFSAYKTNFKQEWVLHTNSDSFVTDITIEDGEGPIMCGVSYWNSTDGALLQKAIEKKFELGNYADIYWDNIVLDQLPNLNVKIQSISHNSIFEIDSLEDLQHLHNVLGYSQYQSDK</sequence>
<dbReference type="AlphaFoldDB" id="A0A0C1KEU6"/>
<keyword evidence="2 3" id="KW-0548">Nucleotidyltransferase</keyword>
<dbReference type="InterPro" id="IPR029044">
    <property type="entry name" value="Nucleotide-diphossugar_trans"/>
</dbReference>
<dbReference type="RefSeq" id="WP_039677814.1">
    <property type="nucleotide sequence ID" value="NZ_JAQDSC010000004.1"/>
</dbReference>
<dbReference type="PIRSF" id="PIRSF037382">
    <property type="entry name" value="CCT_LicC"/>
    <property type="match status" value="1"/>
</dbReference>
<name>A0A0C1KEU6_STRCV</name>
<dbReference type="InterPro" id="IPR005835">
    <property type="entry name" value="NTP_transferase_dom"/>
</dbReference>
<dbReference type="Proteomes" id="UP000031339">
    <property type="component" value="Unassembled WGS sequence"/>
</dbReference>
<evidence type="ECO:0000313" key="4">
    <source>
        <dbReference type="Proteomes" id="UP000031339"/>
    </source>
</evidence>
<dbReference type="Gene3D" id="3.90.550.10">
    <property type="entry name" value="Spore Coat Polysaccharide Biosynthesis Protein SpsA, Chain A"/>
    <property type="match status" value="1"/>
</dbReference>
<protein>
    <submittedName>
        <fullName evidence="3">CTP:phosphocholine cytidylyltransferase</fullName>
    </submittedName>
</protein>
<proteinExistence type="predicted"/>
<dbReference type="OrthoDB" id="9803871at2"/>
<evidence type="ECO:0000256" key="2">
    <source>
        <dbReference type="ARBA" id="ARBA00022695"/>
    </source>
</evidence>
<dbReference type="PANTHER" id="PTHR43584">
    <property type="entry name" value="NUCLEOTIDYL TRANSFERASE"/>
    <property type="match status" value="1"/>
</dbReference>
<dbReference type="EMBL" id="JWIY01000004">
    <property type="protein sequence ID" value="KIC77467.1"/>
    <property type="molecule type" value="Genomic_DNA"/>
</dbReference>
<keyword evidence="1 3" id="KW-0808">Transferase</keyword>
<evidence type="ECO:0000256" key="1">
    <source>
        <dbReference type="ARBA" id="ARBA00022679"/>
    </source>
</evidence>
<evidence type="ECO:0000313" key="3">
    <source>
        <dbReference type="EMBL" id="KIC77467.1"/>
    </source>
</evidence>
<gene>
    <name evidence="3" type="ORF">RN79_09420</name>
</gene>
<dbReference type="InterPro" id="IPR017189">
    <property type="entry name" value="CTP-phospocholine_CTT"/>
</dbReference>
<comment type="caution">
    <text evidence="3">The sequence shown here is derived from an EMBL/GenBank/DDBJ whole genome shotgun (WGS) entry which is preliminary data.</text>
</comment>
<dbReference type="Pfam" id="PF00483">
    <property type="entry name" value="NTP_transferase"/>
    <property type="match status" value="1"/>
</dbReference>